<dbReference type="AlphaFoldDB" id="A0AAW2MSY1"/>
<comment type="caution">
    <text evidence="2">The sequence shown here is derived from an EMBL/GenBank/DDBJ whole genome shotgun (WGS) entry which is preliminary data.</text>
</comment>
<reference evidence="2" key="1">
    <citation type="submission" date="2020-06" db="EMBL/GenBank/DDBJ databases">
        <authorList>
            <person name="Li T."/>
            <person name="Hu X."/>
            <person name="Zhang T."/>
            <person name="Song X."/>
            <person name="Zhang H."/>
            <person name="Dai N."/>
            <person name="Sheng W."/>
            <person name="Hou X."/>
            <person name="Wei L."/>
        </authorList>
    </citation>
    <scope>NUCLEOTIDE SEQUENCE</scope>
    <source>
        <strain evidence="2">G01</strain>
        <tissue evidence="2">Leaf</tissue>
    </source>
</reference>
<reference evidence="2" key="2">
    <citation type="journal article" date="2024" name="Plant">
        <title>Genomic evolution and insights into agronomic trait innovations of Sesamum species.</title>
        <authorList>
            <person name="Miao H."/>
            <person name="Wang L."/>
            <person name="Qu L."/>
            <person name="Liu H."/>
            <person name="Sun Y."/>
            <person name="Le M."/>
            <person name="Wang Q."/>
            <person name="Wei S."/>
            <person name="Zheng Y."/>
            <person name="Lin W."/>
            <person name="Duan Y."/>
            <person name="Cao H."/>
            <person name="Xiong S."/>
            <person name="Wang X."/>
            <person name="Wei L."/>
            <person name="Li C."/>
            <person name="Ma Q."/>
            <person name="Ju M."/>
            <person name="Zhao R."/>
            <person name="Li G."/>
            <person name="Mu C."/>
            <person name="Tian Q."/>
            <person name="Mei H."/>
            <person name="Zhang T."/>
            <person name="Gao T."/>
            <person name="Zhang H."/>
        </authorList>
    </citation>
    <scope>NUCLEOTIDE SEQUENCE</scope>
    <source>
        <strain evidence="2">G01</strain>
    </source>
</reference>
<evidence type="ECO:0000313" key="2">
    <source>
        <dbReference type="EMBL" id="KAL0333894.1"/>
    </source>
</evidence>
<gene>
    <name evidence="2" type="ORF">Sangu_1545600</name>
</gene>
<evidence type="ECO:0000256" key="1">
    <source>
        <dbReference type="SAM" id="MobiDB-lite"/>
    </source>
</evidence>
<feature type="compositionally biased region" description="Basic and acidic residues" evidence="1">
    <location>
        <begin position="1"/>
        <end position="20"/>
    </location>
</feature>
<proteinExistence type="predicted"/>
<feature type="compositionally biased region" description="Low complexity" evidence="1">
    <location>
        <begin position="21"/>
        <end position="34"/>
    </location>
</feature>
<feature type="region of interest" description="Disordered" evidence="1">
    <location>
        <begin position="1"/>
        <end position="77"/>
    </location>
</feature>
<protein>
    <submittedName>
        <fullName evidence="2">Protein tesmin/TSO1-like CXC 5</fullName>
    </submittedName>
</protein>
<name>A0AAW2MSY1_9LAMI</name>
<organism evidence="2">
    <name type="scientific">Sesamum angustifolium</name>
    <dbReference type="NCBI Taxonomy" id="2727405"/>
    <lineage>
        <taxon>Eukaryota</taxon>
        <taxon>Viridiplantae</taxon>
        <taxon>Streptophyta</taxon>
        <taxon>Embryophyta</taxon>
        <taxon>Tracheophyta</taxon>
        <taxon>Spermatophyta</taxon>
        <taxon>Magnoliopsida</taxon>
        <taxon>eudicotyledons</taxon>
        <taxon>Gunneridae</taxon>
        <taxon>Pentapetalae</taxon>
        <taxon>asterids</taxon>
        <taxon>lamiids</taxon>
        <taxon>Lamiales</taxon>
        <taxon>Pedaliaceae</taxon>
        <taxon>Sesamum</taxon>
    </lineage>
</organism>
<accession>A0AAW2MSY1</accession>
<dbReference type="EMBL" id="JACGWK010000009">
    <property type="protein sequence ID" value="KAL0333894.1"/>
    <property type="molecule type" value="Genomic_DNA"/>
</dbReference>
<sequence>MVSEERNAVEKRAEDSRETTLDSSTQHLSQSQQHFAAGKIRTDDTPSIENQTEKANPEESGSDGADVSKGRPMSPSTLALMCDEADTIFTTTASIGSVVHNNVSSQLPDEQGLTVAYVEQERIVLTKFRDCLNRLITLGEIKGKFSVSLLSVM</sequence>